<dbReference type="AlphaFoldDB" id="Q7VA31"/>
<proteinExistence type="predicted"/>
<dbReference type="STRING" id="167539.Pro_1637"/>
<evidence type="ECO:0000313" key="3">
    <source>
        <dbReference type="Proteomes" id="UP000001420"/>
    </source>
</evidence>
<name>Q7VA31_PROMA</name>
<dbReference type="eggNOG" id="ENOG5032Z0N">
    <property type="taxonomic scope" value="Bacteria"/>
</dbReference>
<reference evidence="2 3" key="1">
    <citation type="journal article" date="2003" name="Proc. Natl. Acad. Sci. U.S.A.">
        <title>Genome sequence of the cyanobacterium Prochlorococcus marinus SS120, a nearly minimal oxyphototrophic genome.</title>
        <authorList>
            <person name="Dufresne A."/>
            <person name="Salanoubat M."/>
            <person name="Partensky F."/>
            <person name="Artiguenave F."/>
            <person name="Axmann I.M."/>
            <person name="Barbe V."/>
            <person name="Duprat S."/>
            <person name="Galperin M.Y."/>
            <person name="Koonin E.V."/>
            <person name="Le Gall F."/>
            <person name="Makarova K.S."/>
            <person name="Ostrowski M."/>
            <person name="Oztas S."/>
            <person name="Robert C."/>
            <person name="Rogozin I.B."/>
            <person name="Scanlan D.J."/>
            <person name="Tandeau de Marsac N."/>
            <person name="Weissenbach J."/>
            <person name="Wincker P."/>
            <person name="Wolf Y.I."/>
            <person name="Hess W.R."/>
        </authorList>
    </citation>
    <scope>NUCLEOTIDE SEQUENCE [LARGE SCALE GENOMIC DNA]</scope>
    <source>
        <strain evidence="3">SARG / CCMP1375 / SS120</strain>
    </source>
</reference>
<organism evidence="2 3">
    <name type="scientific">Prochlorococcus marinus (strain SARG / CCMP1375 / SS120)</name>
    <dbReference type="NCBI Taxonomy" id="167539"/>
    <lineage>
        <taxon>Bacteria</taxon>
        <taxon>Bacillati</taxon>
        <taxon>Cyanobacteriota</taxon>
        <taxon>Cyanophyceae</taxon>
        <taxon>Synechococcales</taxon>
        <taxon>Prochlorococcaceae</taxon>
        <taxon>Prochlorococcus</taxon>
    </lineage>
</organism>
<accession>Q7VA31</accession>
<feature type="transmembrane region" description="Helical" evidence="1">
    <location>
        <begin position="28"/>
        <end position="49"/>
    </location>
</feature>
<dbReference type="SUPFAM" id="SSF103511">
    <property type="entry name" value="Chlorophyll a-b binding protein"/>
    <property type="match status" value="1"/>
</dbReference>
<protein>
    <submittedName>
        <fullName evidence="2">High light inducible protein hli2</fullName>
    </submittedName>
</protein>
<keyword evidence="1" id="KW-0812">Transmembrane</keyword>
<evidence type="ECO:0000256" key="1">
    <source>
        <dbReference type="SAM" id="Phobius"/>
    </source>
</evidence>
<dbReference type="OrthoDB" id="516137at2"/>
<evidence type="ECO:0000313" key="2">
    <source>
        <dbReference type="EMBL" id="AAQ00681.1"/>
    </source>
</evidence>
<keyword evidence="1" id="KW-1133">Transmembrane helix</keyword>
<dbReference type="EnsemblBacteria" id="AAQ00681">
    <property type="protein sequence ID" value="AAQ00681"/>
    <property type="gene ID" value="Pro_1637"/>
</dbReference>
<keyword evidence="1" id="KW-0472">Membrane</keyword>
<sequence>MIDPKIIPERKLPSYGFHNHTENLNGRWAMIGFIALVIVEFKLGHGILIR</sequence>
<dbReference type="Proteomes" id="UP000001420">
    <property type="component" value="Chromosome"/>
</dbReference>
<dbReference type="EMBL" id="AE017126">
    <property type="protein sequence ID" value="AAQ00681.1"/>
    <property type="molecule type" value="Genomic_DNA"/>
</dbReference>
<dbReference type="KEGG" id="pma:Pro_1637"/>
<dbReference type="HOGENOM" id="CLU_171075_4_0_3"/>
<gene>
    <name evidence="2" type="primary">hli2</name>
    <name evidence="2" type="ordered locus">Pro_1637</name>
</gene>
<keyword evidence="3" id="KW-1185">Reference proteome</keyword>
<dbReference type="RefSeq" id="WP_011125787.1">
    <property type="nucleotide sequence ID" value="NC_005042.1"/>
</dbReference>
<dbReference type="PATRIC" id="fig|167539.5.peg.1731"/>